<accession>A0A0R3LY35</accession>
<evidence type="ECO:0000313" key="2">
    <source>
        <dbReference type="EMBL" id="KRR09558.1"/>
    </source>
</evidence>
<keyword evidence="3" id="KW-1185">Reference proteome</keyword>
<reference evidence="2 3" key="1">
    <citation type="submission" date="2014-03" db="EMBL/GenBank/DDBJ databases">
        <title>Bradyrhizobium valentinum sp. nov., isolated from effective nodules of Lupinus mariae-josephae, a lupine endemic of basic-lime soils in Eastern Spain.</title>
        <authorList>
            <person name="Duran D."/>
            <person name="Rey L."/>
            <person name="Navarro A."/>
            <person name="Busquets A."/>
            <person name="Imperial J."/>
            <person name="Ruiz-Argueso T."/>
        </authorList>
    </citation>
    <scope>NUCLEOTIDE SEQUENCE [LARGE SCALE GENOMIC DNA]</scope>
    <source>
        <strain evidence="2 3">PAC68</strain>
    </source>
</reference>
<sequence>MSNVIELSAFKGARPPKSVLDSESDAPIEPRRIGRIGRRQDGHRKFVFRSYNLIAESDDADLVRDVRLDTGKAQTKLKKIREQIVIDRDKAAARADMMTKAEAKLSAAIEAAERHGPEQPPAQGDRVEQRREFNEAMRRRINIVALLRDISVEEIKPALTLKHHEIAKFTTKHGVNPEWLLEGKGRVFINEPPNSSRSSADLAALVYTLPEAQQRKIEAVVDLLLEERRK</sequence>
<dbReference type="EMBL" id="LLXZ01000071">
    <property type="protein sequence ID" value="KRR09558.1"/>
    <property type="molecule type" value="Genomic_DNA"/>
</dbReference>
<dbReference type="OrthoDB" id="8253748at2"/>
<evidence type="ECO:0000256" key="1">
    <source>
        <dbReference type="SAM" id="MobiDB-lite"/>
    </source>
</evidence>
<dbReference type="AlphaFoldDB" id="A0A0R3LY35"/>
<evidence type="ECO:0000313" key="3">
    <source>
        <dbReference type="Proteomes" id="UP000050863"/>
    </source>
</evidence>
<comment type="caution">
    <text evidence="2">The sequence shown here is derived from an EMBL/GenBank/DDBJ whole genome shotgun (WGS) entry which is preliminary data.</text>
</comment>
<proteinExistence type="predicted"/>
<dbReference type="STRING" id="280332.CQ12_13810"/>
<dbReference type="RefSeq" id="WP_057835423.1">
    <property type="nucleotide sequence ID" value="NZ_LLXZ01000071.1"/>
</dbReference>
<name>A0A0R3LY35_9BRAD</name>
<gene>
    <name evidence="2" type="ORF">CQ12_13810</name>
</gene>
<dbReference type="Proteomes" id="UP000050863">
    <property type="component" value="Unassembled WGS sequence"/>
</dbReference>
<protein>
    <submittedName>
        <fullName evidence="2">Uncharacterized protein</fullName>
    </submittedName>
</protein>
<organism evidence="2 3">
    <name type="scientific">Bradyrhizobium jicamae</name>
    <dbReference type="NCBI Taxonomy" id="280332"/>
    <lineage>
        <taxon>Bacteria</taxon>
        <taxon>Pseudomonadati</taxon>
        <taxon>Pseudomonadota</taxon>
        <taxon>Alphaproteobacteria</taxon>
        <taxon>Hyphomicrobiales</taxon>
        <taxon>Nitrobacteraceae</taxon>
        <taxon>Bradyrhizobium</taxon>
    </lineage>
</organism>
<feature type="region of interest" description="Disordered" evidence="1">
    <location>
        <begin position="1"/>
        <end position="36"/>
    </location>
</feature>